<dbReference type="Proteomes" id="UP000095767">
    <property type="component" value="Unassembled WGS sequence"/>
</dbReference>
<evidence type="ECO:0000313" key="2">
    <source>
        <dbReference type="Proteomes" id="UP000095767"/>
    </source>
</evidence>
<dbReference type="EMBL" id="LWDX02039537">
    <property type="protein sequence ID" value="OEL24522.1"/>
    <property type="molecule type" value="Genomic_DNA"/>
</dbReference>
<protein>
    <submittedName>
        <fullName evidence="1">Uncharacterized protein</fullName>
    </submittedName>
</protein>
<dbReference type="OrthoDB" id="689494at2759"/>
<proteinExistence type="predicted"/>
<reference evidence="1 2" key="1">
    <citation type="submission" date="2016-09" db="EMBL/GenBank/DDBJ databases">
        <title>The draft genome of Dichanthelium oligosanthes: A C3 panicoid grass species.</title>
        <authorList>
            <person name="Studer A.J."/>
            <person name="Schnable J.C."/>
            <person name="Brutnell T.P."/>
        </authorList>
    </citation>
    <scope>NUCLEOTIDE SEQUENCE [LARGE SCALE GENOMIC DNA]</scope>
    <source>
        <strain evidence="2">cv. Kellogg 1175</strain>
        <tissue evidence="1">Leaf</tissue>
    </source>
</reference>
<name>A0A1E5VHD2_9POAL</name>
<organism evidence="1 2">
    <name type="scientific">Dichanthelium oligosanthes</name>
    <dbReference type="NCBI Taxonomy" id="888268"/>
    <lineage>
        <taxon>Eukaryota</taxon>
        <taxon>Viridiplantae</taxon>
        <taxon>Streptophyta</taxon>
        <taxon>Embryophyta</taxon>
        <taxon>Tracheophyta</taxon>
        <taxon>Spermatophyta</taxon>
        <taxon>Magnoliopsida</taxon>
        <taxon>Liliopsida</taxon>
        <taxon>Poales</taxon>
        <taxon>Poaceae</taxon>
        <taxon>PACMAD clade</taxon>
        <taxon>Panicoideae</taxon>
        <taxon>Panicodae</taxon>
        <taxon>Paniceae</taxon>
        <taxon>Dichantheliinae</taxon>
        <taxon>Dichanthelium</taxon>
    </lineage>
</organism>
<sequence>MDRLVRLFSGGIVNDNGEFEMMRQELARFDSPPSFDDIIGRVGTSFKVENEHCELRLRGRFDAGDKRAQYMLMAISCEDDWIFYKECVKGSQLVMPREMA</sequence>
<evidence type="ECO:0000313" key="1">
    <source>
        <dbReference type="EMBL" id="OEL24522.1"/>
    </source>
</evidence>
<accession>A0A1E5VHD2</accession>
<keyword evidence="2" id="KW-1185">Reference proteome</keyword>
<dbReference type="AlphaFoldDB" id="A0A1E5VHD2"/>
<gene>
    <name evidence="1" type="ORF">BAE44_0014459</name>
</gene>
<comment type="caution">
    <text evidence="1">The sequence shown here is derived from an EMBL/GenBank/DDBJ whole genome shotgun (WGS) entry which is preliminary data.</text>
</comment>